<dbReference type="SMART" id="SM00823">
    <property type="entry name" value="PKS_PP"/>
    <property type="match status" value="1"/>
</dbReference>
<keyword evidence="8" id="KW-1185">Reference proteome</keyword>
<dbReference type="SMART" id="SM00822">
    <property type="entry name" value="PKS_KR"/>
    <property type="match status" value="1"/>
</dbReference>
<dbReference type="InterPro" id="IPR057326">
    <property type="entry name" value="KR_dom"/>
</dbReference>
<dbReference type="EMBL" id="JAVYAA010000002">
    <property type="protein sequence ID" value="MDT8977093.1"/>
    <property type="molecule type" value="Genomic_DNA"/>
</dbReference>
<dbReference type="SUPFAM" id="SSF51735">
    <property type="entry name" value="NAD(P)-binding Rossmann-fold domains"/>
    <property type="match status" value="2"/>
</dbReference>
<dbReference type="CDD" id="cd19531">
    <property type="entry name" value="LCL_NRPS-like"/>
    <property type="match status" value="1"/>
</dbReference>
<dbReference type="SUPFAM" id="SSF52777">
    <property type="entry name" value="CoA-dependent acyltransferases"/>
    <property type="match status" value="2"/>
</dbReference>
<evidence type="ECO:0000313" key="7">
    <source>
        <dbReference type="EMBL" id="MDT8977093.1"/>
    </source>
</evidence>
<evidence type="ECO:0000256" key="4">
    <source>
        <dbReference type="ARBA" id="ARBA00022679"/>
    </source>
</evidence>
<dbReference type="InterPro" id="IPR014030">
    <property type="entry name" value="Ketoacyl_synth_N"/>
</dbReference>
<dbReference type="InterPro" id="IPR009081">
    <property type="entry name" value="PP-bd_ACP"/>
</dbReference>
<dbReference type="PANTHER" id="PTHR43775:SF37">
    <property type="entry name" value="SI:DKEY-61P9.11"/>
    <property type="match status" value="1"/>
</dbReference>
<dbReference type="Gene3D" id="3.40.50.720">
    <property type="entry name" value="NAD(P)-binding Rossmann-like Domain"/>
    <property type="match status" value="1"/>
</dbReference>
<dbReference type="Pfam" id="PF00109">
    <property type="entry name" value="ketoacyl-synt"/>
    <property type="match status" value="1"/>
</dbReference>
<dbReference type="GO" id="GO:0006633">
    <property type="term" value="P:fatty acid biosynthetic process"/>
    <property type="evidence" value="ECO:0007669"/>
    <property type="project" value="InterPro"/>
</dbReference>
<evidence type="ECO:0000256" key="2">
    <source>
        <dbReference type="ARBA" id="ARBA00022450"/>
    </source>
</evidence>
<dbReference type="Gene3D" id="1.10.1240.100">
    <property type="match status" value="1"/>
</dbReference>
<evidence type="ECO:0000259" key="5">
    <source>
        <dbReference type="PROSITE" id="PS50075"/>
    </source>
</evidence>
<organism evidence="7 8">
    <name type="scientific">Paenibacillus suaedae</name>
    <dbReference type="NCBI Taxonomy" id="3077233"/>
    <lineage>
        <taxon>Bacteria</taxon>
        <taxon>Bacillati</taxon>
        <taxon>Bacillota</taxon>
        <taxon>Bacilli</taxon>
        <taxon>Bacillales</taxon>
        <taxon>Paenibacillaceae</taxon>
        <taxon>Paenibacillus</taxon>
    </lineage>
</organism>
<dbReference type="InterPro" id="IPR020841">
    <property type="entry name" value="PKS_Beta-ketoAc_synthase_dom"/>
</dbReference>
<dbReference type="InterPro" id="IPR050091">
    <property type="entry name" value="PKS_NRPS_Biosynth_Enz"/>
</dbReference>
<dbReference type="InterPro" id="IPR036736">
    <property type="entry name" value="ACP-like_sf"/>
</dbReference>
<dbReference type="CDD" id="cd00833">
    <property type="entry name" value="PKS"/>
    <property type="match status" value="1"/>
</dbReference>
<dbReference type="InterPro" id="IPR001242">
    <property type="entry name" value="Condensation_dom"/>
</dbReference>
<dbReference type="GO" id="GO:0005737">
    <property type="term" value="C:cytoplasm"/>
    <property type="evidence" value="ECO:0007669"/>
    <property type="project" value="TreeGrafter"/>
</dbReference>
<dbReference type="GO" id="GO:0004312">
    <property type="term" value="F:fatty acid synthase activity"/>
    <property type="evidence" value="ECO:0007669"/>
    <property type="project" value="TreeGrafter"/>
</dbReference>
<evidence type="ECO:0000313" key="8">
    <source>
        <dbReference type="Proteomes" id="UP001250538"/>
    </source>
</evidence>
<dbReference type="InterPro" id="IPR013968">
    <property type="entry name" value="PKS_KR"/>
</dbReference>
<dbReference type="Gene3D" id="3.30.559.30">
    <property type="entry name" value="Nonribosomal peptide synthetase, condensation domain"/>
    <property type="match status" value="1"/>
</dbReference>
<name>A0AAJ2JZK4_9BACL</name>
<keyword evidence="4" id="KW-0808">Transferase</keyword>
<dbReference type="PANTHER" id="PTHR43775">
    <property type="entry name" value="FATTY ACID SYNTHASE"/>
    <property type="match status" value="1"/>
</dbReference>
<evidence type="ECO:0000259" key="6">
    <source>
        <dbReference type="PROSITE" id="PS52004"/>
    </source>
</evidence>
<dbReference type="CDD" id="cd08953">
    <property type="entry name" value="KR_2_SDR_x"/>
    <property type="match status" value="1"/>
</dbReference>
<dbReference type="Gene3D" id="1.10.1200.10">
    <property type="entry name" value="ACP-like"/>
    <property type="match status" value="1"/>
</dbReference>
<dbReference type="RefSeq" id="WP_315745659.1">
    <property type="nucleotide sequence ID" value="NZ_JAVYAA010000002.1"/>
</dbReference>
<dbReference type="GO" id="GO:0004315">
    <property type="term" value="F:3-oxoacyl-[acyl-carrier-protein] synthase activity"/>
    <property type="evidence" value="ECO:0007669"/>
    <property type="project" value="InterPro"/>
</dbReference>
<feature type="domain" description="Ketosynthase family 3 (KS3)" evidence="6">
    <location>
        <begin position="26"/>
        <end position="451"/>
    </location>
</feature>
<gene>
    <name evidence="7" type="ORF">RQP50_12650</name>
</gene>
<dbReference type="GO" id="GO:0005886">
    <property type="term" value="C:plasma membrane"/>
    <property type="evidence" value="ECO:0007669"/>
    <property type="project" value="TreeGrafter"/>
</dbReference>
<dbReference type="PROSITE" id="PS50075">
    <property type="entry name" value="CARRIER"/>
    <property type="match status" value="1"/>
</dbReference>
<dbReference type="InterPro" id="IPR023213">
    <property type="entry name" value="CAT-like_dom_sf"/>
</dbReference>
<dbReference type="Pfam" id="PF08659">
    <property type="entry name" value="KR"/>
    <property type="match status" value="1"/>
</dbReference>
<keyword evidence="2" id="KW-0596">Phosphopantetheine</keyword>
<dbReference type="PROSITE" id="PS52004">
    <property type="entry name" value="KS3_2"/>
    <property type="match status" value="1"/>
</dbReference>
<keyword evidence="3" id="KW-0597">Phosphoprotein</keyword>
<dbReference type="Pfam" id="PF02801">
    <property type="entry name" value="Ketoacyl-synt_C"/>
    <property type="match status" value="1"/>
</dbReference>
<dbReference type="Gene3D" id="3.30.559.10">
    <property type="entry name" value="Chloramphenicol acetyltransferase-like domain"/>
    <property type="match status" value="1"/>
</dbReference>
<reference evidence="8" key="1">
    <citation type="submission" date="2023-09" db="EMBL/GenBank/DDBJ databases">
        <title>Paenibacillus sp. chi10 Genome sequencing and assembly.</title>
        <authorList>
            <person name="Kim I."/>
        </authorList>
    </citation>
    <scope>NUCLEOTIDE SEQUENCE [LARGE SCALE GENOMIC DNA]</scope>
    <source>
        <strain evidence="8">chi10</strain>
    </source>
</reference>
<dbReference type="InterPro" id="IPR018201">
    <property type="entry name" value="Ketoacyl_synth_AS"/>
</dbReference>
<dbReference type="PROSITE" id="PS00606">
    <property type="entry name" value="KS3_1"/>
    <property type="match status" value="1"/>
</dbReference>
<evidence type="ECO:0000256" key="3">
    <source>
        <dbReference type="ARBA" id="ARBA00022553"/>
    </source>
</evidence>
<dbReference type="Pfam" id="PF21394">
    <property type="entry name" value="Beta-ketacyl_N"/>
    <property type="match status" value="1"/>
</dbReference>
<dbReference type="InterPro" id="IPR014031">
    <property type="entry name" value="Ketoacyl_synth_C"/>
</dbReference>
<dbReference type="InterPro" id="IPR036291">
    <property type="entry name" value="NAD(P)-bd_dom_sf"/>
</dbReference>
<dbReference type="GO" id="GO:0071770">
    <property type="term" value="P:DIM/DIP cell wall layer assembly"/>
    <property type="evidence" value="ECO:0007669"/>
    <property type="project" value="TreeGrafter"/>
</dbReference>
<dbReference type="Pfam" id="PF00550">
    <property type="entry name" value="PP-binding"/>
    <property type="match status" value="1"/>
</dbReference>
<dbReference type="InterPro" id="IPR049490">
    <property type="entry name" value="C883_1060-like_KR_N"/>
</dbReference>
<sequence length="1708" mass="190117">MLNVQGLTLRDAKNDEAVEEVAQISSRDIAVIGIALDFPQARTVEEFWENVREGKDCISGISKHRRRDMDRYLSFQGLDLEDDLYSQIGFLDEIDKFDHRFFNLSPLEAGLMDPGQRLFLQCAWQALEDAGYAGDKIKGRAVGVYVGQNVNLVENYYQYIRDVEPESMNAALPGNLAAMVASRISYFLDFSGPSMVVNTACSSSLVAVHLASQALRTGDCEIALVGGVSLNLLPLNSEPKFGKSSTGRAYTFDDRADGTSDGEGVAAVLLKPLKQAVDDRDHIYAVIKGSAVNQDGSTNGITAPSTSAQASVIERAWKASGINPETIGYIEAHGTATELGDPIEIDGVTQAFRRFTDRKQFCGIGSLKPNIGHLDAAAGIAGLIKAALALHHKELPPSIHFLRPNRNIRFQHSPVYLQDSLETWETVHGSRRCGVSSFGLSGTNAHVVLEEAPRVKGTAATVSPRIFTVSAKSITAMESLLVQYQRLLVGADEKDFAAICYTASTGRGHFRHRVAVVAVDAAELLAKLNVLTEYGLDTETEGVFYYEHALVPASKTPREKGDLTEAEAAAYSEQARKLVSLVTAEAPTRSIMEQIGRLYVQGASVEWECLYEPAARRRVLLPLYPFDRIRCWLELPELVGADGLFFGAQWEEQPIERCEPVYWKGRVLLLKGKDSLSDKWAVSLREAGASLITVELGEEYRQYDPASFVVSSKEEDYLRLMQALQRERITHVLHFFSFDQSEGISSLHRKLDRSGNSLFCLLKAINQTHAGDAIEFVLAAPTGHAITKREEKLNSAYTTMFGLGKSVAAEHPHWSCRCLDADESLTGEQLVAELSDANPPYIVAYREGRRYLHHLAAIPEEAMKTAEVPIRSEGVYVIAGGAGGMGLEIAKWLASKKQVTLALVNRTPMPLRSEWEHLLKRGYPKKERRKIEAIRELEASGAKVLLCEANVADEQAVRQLLAGLRERFGGINGIVHCAGVPGSGMIWSKTKAEFDRVLSAKLYGTRNLDEATKSDRLDFFVMFSAITALTGGFGQGDYTAANVYLDAFAAERAKRGGRTLAINWSVWKETGMGVDFGIADQEHIFQALRTEQAIEAFEKALGSSLTQVAIGRINRKEFVKVRPLLSQPRFPIRLHADLMEDLDRMVEKNGRKQPAFRSAIVQSAELTGRPDGDYSDMERTLGRIWLQTMGVKQMDIYDTFYELGGDSIFATKIVNHIREELGVQLSIVEFLQNLTIAGLSAYLTQKQREGGNSAISSHSIPPAQPASSYPVTSAQRRLYFLHELHPEQQAYNVTMVLRIEGSLERERFERAFQTIVDRHEMLRTYFELENGEPVQKIAAQIASPIRYMEADEYQVTEIVHNSIRPFKLNKSPLLRILLISLSQSSYVLVVDLHHIIADGFSVGILAEEFMTLYGGQQLPALPVQFKDYSVWHNKWMNSQEMESHEAFWLSQFADKVQDLGMVTDYPRPVLQSFAGDKRIFTADCVTLEQLQRLAAGLETTMFMLLLAAYNVLLAKVANQDDIVVGSPIAGRTILEVEPLIGMFANTVVFRNRPKDGLTFAEFLAQVKENALAAYAHQEYPFERLIGRLGLGSQLNRNPLFDVMFVMHNEYKTVLDDNPLRISSFPIPHRIAKVDLTLEATIDKDELALVFEYCTDLFRSETVEHWGAGLLHILQEVVNNPDVPIRDIVWPARVPVLKNVLPAEIDFKF</sequence>
<feature type="domain" description="Carrier" evidence="5">
    <location>
        <begin position="1172"/>
        <end position="1247"/>
    </location>
</feature>
<dbReference type="SMART" id="SM00825">
    <property type="entry name" value="PKS_KS"/>
    <property type="match status" value="1"/>
</dbReference>
<dbReference type="InterPro" id="IPR020806">
    <property type="entry name" value="PKS_PP-bd"/>
</dbReference>
<proteinExistence type="predicted"/>
<dbReference type="Proteomes" id="UP001250538">
    <property type="component" value="Unassembled WGS sequence"/>
</dbReference>
<comment type="cofactor">
    <cofactor evidence="1">
        <name>pantetheine 4'-phosphate</name>
        <dbReference type="ChEBI" id="CHEBI:47942"/>
    </cofactor>
</comment>
<dbReference type="InterPro" id="IPR016039">
    <property type="entry name" value="Thiolase-like"/>
</dbReference>
<dbReference type="GO" id="GO:0031177">
    <property type="term" value="F:phosphopantetheine binding"/>
    <property type="evidence" value="ECO:0007669"/>
    <property type="project" value="InterPro"/>
</dbReference>
<evidence type="ECO:0000256" key="1">
    <source>
        <dbReference type="ARBA" id="ARBA00001957"/>
    </source>
</evidence>
<protein>
    <submittedName>
        <fullName evidence="7">SDR family NAD(P)-dependent oxidoreductase</fullName>
    </submittedName>
</protein>
<comment type="caution">
    <text evidence="7">The sequence shown here is derived from an EMBL/GenBank/DDBJ whole genome shotgun (WGS) entry which is preliminary data.</text>
</comment>
<dbReference type="Gene3D" id="3.40.47.10">
    <property type="match status" value="1"/>
</dbReference>
<dbReference type="SUPFAM" id="SSF47336">
    <property type="entry name" value="ACP-like"/>
    <property type="match status" value="1"/>
</dbReference>
<accession>A0AAJ2JZK4</accession>
<dbReference type="SUPFAM" id="SSF53901">
    <property type="entry name" value="Thiolase-like"/>
    <property type="match status" value="1"/>
</dbReference>
<dbReference type="Pfam" id="PF00668">
    <property type="entry name" value="Condensation"/>
    <property type="match status" value="1"/>
</dbReference>
<dbReference type="Pfam" id="PF22621">
    <property type="entry name" value="CurL-like_PKS_C"/>
    <property type="match status" value="1"/>
</dbReference>